<dbReference type="PATRIC" id="fig|1069642.3.peg.276"/>
<reference evidence="6 7" key="1">
    <citation type="journal article" date="2012" name="BMC Genomics">
        <title>Genome analysis of a simultaneously predatory and prey-independent, novel Bdellovibrio bacteriovorus from the River Tiber, supports in silico predictions of both ancient and recent lateral gene transfer from diverse bacteria.</title>
        <authorList>
            <person name="Hobley L."/>
            <person name="Lerner T.R."/>
            <person name="Williams L.E."/>
            <person name="Lambert C."/>
            <person name="Till R."/>
            <person name="Milner D.S."/>
            <person name="Basford S.M."/>
            <person name="Capeness M.J."/>
            <person name="Fenton A.K."/>
            <person name="Atterbury R.J."/>
            <person name="Harris M.A."/>
            <person name="Sockett R.E."/>
        </authorList>
    </citation>
    <scope>NUCLEOTIDE SEQUENCE [LARGE SCALE GENOMIC DNA]</scope>
    <source>
        <strain evidence="6 7">Tiberius</strain>
    </source>
</reference>
<dbReference type="GO" id="GO:0020037">
    <property type="term" value="F:heme binding"/>
    <property type="evidence" value="ECO:0007669"/>
    <property type="project" value="InterPro"/>
</dbReference>
<keyword evidence="3 4" id="KW-0408">Iron</keyword>
<dbReference type="InterPro" id="IPR009056">
    <property type="entry name" value="Cyt_c-like_dom"/>
</dbReference>
<evidence type="ECO:0000259" key="5">
    <source>
        <dbReference type="PROSITE" id="PS51007"/>
    </source>
</evidence>
<evidence type="ECO:0000256" key="3">
    <source>
        <dbReference type="ARBA" id="ARBA00023004"/>
    </source>
</evidence>
<evidence type="ECO:0000313" key="6">
    <source>
        <dbReference type="EMBL" id="AFX99987.1"/>
    </source>
</evidence>
<dbReference type="EMBL" id="CP002930">
    <property type="protein sequence ID" value="AFX99987.1"/>
    <property type="molecule type" value="Genomic_DNA"/>
</dbReference>
<sequence>MVFVCAFFVYIVAINKGVDLGENVVDPNAPAVEGAIPVFDITKVQDPWVSTPEMVTYGKKFYSTNCAMCHGNEGKGDGAAGASLNPKPRNLVEGKWTQGEGVIAHFKVLQNGIKGSSMAAYSHFKPADRWAVIHFIDSITENKSKDDPAKVAEFAKTAQ</sequence>
<keyword evidence="1 4" id="KW-0349">Heme</keyword>
<dbReference type="AlphaFoldDB" id="K7YR19"/>
<accession>K7YR19</accession>
<dbReference type="PROSITE" id="PS51007">
    <property type="entry name" value="CYTC"/>
    <property type="match status" value="1"/>
</dbReference>
<dbReference type="Pfam" id="PF00034">
    <property type="entry name" value="Cytochrom_C"/>
    <property type="match status" value="1"/>
</dbReference>
<dbReference type="Proteomes" id="UP000010074">
    <property type="component" value="Chromosome"/>
</dbReference>
<dbReference type="STRING" id="1069642.Bdt_0279"/>
<evidence type="ECO:0000256" key="2">
    <source>
        <dbReference type="ARBA" id="ARBA00022723"/>
    </source>
</evidence>
<dbReference type="Gene3D" id="1.10.760.10">
    <property type="entry name" value="Cytochrome c-like domain"/>
    <property type="match status" value="1"/>
</dbReference>
<dbReference type="InterPro" id="IPR036909">
    <property type="entry name" value="Cyt_c-like_dom_sf"/>
</dbReference>
<dbReference type="HOGENOM" id="CLU_1507781_0_0_7"/>
<gene>
    <name evidence="6" type="ORF">Bdt_0279</name>
</gene>
<feature type="domain" description="Cytochrome c" evidence="5">
    <location>
        <begin position="53"/>
        <end position="140"/>
    </location>
</feature>
<name>K7YR19_BDEBC</name>
<dbReference type="GO" id="GO:0009055">
    <property type="term" value="F:electron transfer activity"/>
    <property type="evidence" value="ECO:0007669"/>
    <property type="project" value="InterPro"/>
</dbReference>
<protein>
    <recommendedName>
        <fullName evidence="5">Cytochrome c domain-containing protein</fullName>
    </recommendedName>
</protein>
<dbReference type="KEGG" id="bbat:Bdt_0279"/>
<organism evidence="6 7">
    <name type="scientific">Bdellovibrio bacteriovorus str. Tiberius</name>
    <dbReference type="NCBI Taxonomy" id="1069642"/>
    <lineage>
        <taxon>Bacteria</taxon>
        <taxon>Pseudomonadati</taxon>
        <taxon>Bdellovibrionota</taxon>
        <taxon>Bdellovibrionia</taxon>
        <taxon>Bdellovibrionales</taxon>
        <taxon>Pseudobdellovibrionaceae</taxon>
        <taxon>Bdellovibrio</taxon>
    </lineage>
</organism>
<proteinExistence type="predicted"/>
<evidence type="ECO:0000313" key="7">
    <source>
        <dbReference type="Proteomes" id="UP000010074"/>
    </source>
</evidence>
<dbReference type="GO" id="GO:0046872">
    <property type="term" value="F:metal ion binding"/>
    <property type="evidence" value="ECO:0007669"/>
    <property type="project" value="UniProtKB-KW"/>
</dbReference>
<evidence type="ECO:0000256" key="1">
    <source>
        <dbReference type="ARBA" id="ARBA00022617"/>
    </source>
</evidence>
<dbReference type="SUPFAM" id="SSF46626">
    <property type="entry name" value="Cytochrome c"/>
    <property type="match status" value="1"/>
</dbReference>
<evidence type="ECO:0000256" key="4">
    <source>
        <dbReference type="PROSITE-ProRule" id="PRU00433"/>
    </source>
</evidence>
<keyword evidence="2 4" id="KW-0479">Metal-binding</keyword>